<reference evidence="1" key="4">
    <citation type="submission" date="2025-09" db="UniProtKB">
        <authorList>
            <consortium name="Ensembl"/>
        </authorList>
    </citation>
    <scope>IDENTIFICATION</scope>
</reference>
<organism evidence="1 2">
    <name type="scientific">Ciona intestinalis</name>
    <name type="common">Transparent sea squirt</name>
    <name type="synonym">Ascidia intestinalis</name>
    <dbReference type="NCBI Taxonomy" id="7719"/>
    <lineage>
        <taxon>Eukaryota</taxon>
        <taxon>Metazoa</taxon>
        <taxon>Chordata</taxon>
        <taxon>Tunicata</taxon>
        <taxon>Ascidiacea</taxon>
        <taxon>Phlebobranchia</taxon>
        <taxon>Cionidae</taxon>
        <taxon>Ciona</taxon>
    </lineage>
</organism>
<reference evidence="2" key="1">
    <citation type="journal article" date="2002" name="Science">
        <title>The draft genome of Ciona intestinalis: insights into chordate and vertebrate origins.</title>
        <authorList>
            <person name="Dehal P."/>
            <person name="Satou Y."/>
            <person name="Campbell R.K."/>
            <person name="Chapman J."/>
            <person name="Degnan B."/>
            <person name="De Tomaso A."/>
            <person name="Davidson B."/>
            <person name="Di Gregorio A."/>
            <person name="Gelpke M."/>
            <person name="Goodstein D.M."/>
            <person name="Harafuji N."/>
            <person name="Hastings K.E."/>
            <person name="Ho I."/>
            <person name="Hotta K."/>
            <person name="Huang W."/>
            <person name="Kawashima T."/>
            <person name="Lemaire P."/>
            <person name="Martinez D."/>
            <person name="Meinertzhagen I.A."/>
            <person name="Necula S."/>
            <person name="Nonaka M."/>
            <person name="Putnam N."/>
            <person name="Rash S."/>
            <person name="Saiga H."/>
            <person name="Satake M."/>
            <person name="Terry A."/>
            <person name="Yamada L."/>
            <person name="Wang H.G."/>
            <person name="Awazu S."/>
            <person name="Azumi K."/>
            <person name="Boore J."/>
            <person name="Branno M."/>
            <person name="Chin-Bow S."/>
            <person name="DeSantis R."/>
            <person name="Doyle S."/>
            <person name="Francino P."/>
            <person name="Keys D.N."/>
            <person name="Haga S."/>
            <person name="Hayashi H."/>
            <person name="Hino K."/>
            <person name="Imai K.S."/>
            <person name="Inaba K."/>
            <person name="Kano S."/>
            <person name="Kobayashi K."/>
            <person name="Kobayashi M."/>
            <person name="Lee B.I."/>
            <person name="Makabe K.W."/>
            <person name="Manohar C."/>
            <person name="Matassi G."/>
            <person name="Medina M."/>
            <person name="Mochizuki Y."/>
            <person name="Mount S."/>
            <person name="Morishita T."/>
            <person name="Miura S."/>
            <person name="Nakayama A."/>
            <person name="Nishizaka S."/>
            <person name="Nomoto H."/>
            <person name="Ohta F."/>
            <person name="Oishi K."/>
            <person name="Rigoutsos I."/>
            <person name="Sano M."/>
            <person name="Sasaki A."/>
            <person name="Sasakura Y."/>
            <person name="Shoguchi E."/>
            <person name="Shin-i T."/>
            <person name="Spagnuolo A."/>
            <person name="Stainier D."/>
            <person name="Suzuki M.M."/>
            <person name="Tassy O."/>
            <person name="Takatori N."/>
            <person name="Tokuoka M."/>
            <person name="Yagi K."/>
            <person name="Yoshizaki F."/>
            <person name="Wada S."/>
            <person name="Zhang C."/>
            <person name="Hyatt P.D."/>
            <person name="Larimer F."/>
            <person name="Detter C."/>
            <person name="Doggett N."/>
            <person name="Glavina T."/>
            <person name="Hawkins T."/>
            <person name="Richardson P."/>
            <person name="Lucas S."/>
            <person name="Kohara Y."/>
            <person name="Levine M."/>
            <person name="Satoh N."/>
            <person name="Rokhsar D.S."/>
        </authorList>
    </citation>
    <scope>NUCLEOTIDE SEQUENCE [LARGE SCALE GENOMIC DNA]</scope>
</reference>
<dbReference type="AlphaFoldDB" id="H2XVF6"/>
<name>H2XVF6_CIOIN</name>
<dbReference type="HOGENOM" id="CLU_3073824_0_0_1"/>
<protein>
    <submittedName>
        <fullName evidence="1">Uncharacterized protein</fullName>
    </submittedName>
</protein>
<dbReference type="Ensembl" id="ENSCINT00000033590.1">
    <property type="protein sequence ID" value="ENSCINP00000033640.1"/>
    <property type="gene ID" value="ENSCING00000024076.1"/>
</dbReference>
<evidence type="ECO:0000313" key="1">
    <source>
        <dbReference type="Ensembl" id="ENSCINP00000033640.1"/>
    </source>
</evidence>
<keyword evidence="2" id="KW-1185">Reference proteome</keyword>
<evidence type="ECO:0000313" key="2">
    <source>
        <dbReference type="Proteomes" id="UP000008144"/>
    </source>
</evidence>
<proteinExistence type="predicted"/>
<dbReference type="Proteomes" id="UP000008144">
    <property type="component" value="Chromosome 1"/>
</dbReference>
<dbReference type="EMBL" id="EAAA01000348">
    <property type="status" value="NOT_ANNOTATED_CDS"/>
    <property type="molecule type" value="Genomic_DNA"/>
</dbReference>
<reference evidence="1" key="3">
    <citation type="submission" date="2025-08" db="UniProtKB">
        <authorList>
            <consortium name="Ensembl"/>
        </authorList>
    </citation>
    <scope>IDENTIFICATION</scope>
</reference>
<accession>H2XVF6</accession>
<reference evidence="1" key="2">
    <citation type="journal article" date="2008" name="Genome Biol.">
        <title>Improved genome assembly and evidence-based global gene model set for the chordate Ciona intestinalis: new insight into intron and operon populations.</title>
        <authorList>
            <person name="Satou Y."/>
            <person name="Mineta K."/>
            <person name="Ogasawara M."/>
            <person name="Sasakura Y."/>
            <person name="Shoguchi E."/>
            <person name="Ueno K."/>
            <person name="Yamada L."/>
            <person name="Matsumoto J."/>
            <person name="Wasserscheid J."/>
            <person name="Dewar K."/>
            <person name="Wiley G.B."/>
            <person name="Macmil S.L."/>
            <person name="Roe B.A."/>
            <person name="Zeller R.W."/>
            <person name="Hastings K.E."/>
            <person name="Lemaire P."/>
            <person name="Lindquist E."/>
            <person name="Endo T."/>
            <person name="Hotta K."/>
            <person name="Inaba K."/>
        </authorList>
    </citation>
    <scope>NUCLEOTIDE SEQUENCE [LARGE SCALE GENOMIC DNA]</scope>
    <source>
        <strain evidence="1">wild type</strain>
    </source>
</reference>
<dbReference type="InParanoid" id="H2XVF6"/>
<sequence length="53" mass="5687">EVSGEEVTSGLESVGLTCFKFKKLGTFCSCSLLFSFSSSLVACPVKTSLNFNR</sequence>